<accession>A0ACB9FBJ2</accession>
<dbReference type="EMBL" id="CM042011">
    <property type="protein sequence ID" value="KAI3768510.1"/>
    <property type="molecule type" value="Genomic_DNA"/>
</dbReference>
<comment type="caution">
    <text evidence="1">The sequence shown here is derived from an EMBL/GenBank/DDBJ whole genome shotgun (WGS) entry which is preliminary data.</text>
</comment>
<protein>
    <submittedName>
        <fullName evidence="1">Uncharacterized protein</fullName>
    </submittedName>
</protein>
<evidence type="ECO:0000313" key="1">
    <source>
        <dbReference type="EMBL" id="KAI3768510.1"/>
    </source>
</evidence>
<keyword evidence="2" id="KW-1185">Reference proteome</keyword>
<sequence length="212" mass="24245">MMDKSWMGAKRNTSRYINGVKAFLEYAVNNYYISKNIDPLHAKKTIKIPCPCIQCVNHIPHSVRVVDDHLFTHGIDETYTNWTYHGEKEEPPLPYIVDEDFGMDTTYLEDSMDTTNQNPTDAAETKELVQAAEENFMDDPTKFREMLQDAEKPLYEGCPNFTKLSAIIQLLNLKKGNEMYSCTYEAKKALKQMGSGGTVHHETHAIFAKQIP</sequence>
<organism evidence="1 2">
    <name type="scientific">Cichorium intybus</name>
    <name type="common">Chicory</name>
    <dbReference type="NCBI Taxonomy" id="13427"/>
    <lineage>
        <taxon>Eukaryota</taxon>
        <taxon>Viridiplantae</taxon>
        <taxon>Streptophyta</taxon>
        <taxon>Embryophyta</taxon>
        <taxon>Tracheophyta</taxon>
        <taxon>Spermatophyta</taxon>
        <taxon>Magnoliopsida</taxon>
        <taxon>eudicotyledons</taxon>
        <taxon>Gunneridae</taxon>
        <taxon>Pentapetalae</taxon>
        <taxon>asterids</taxon>
        <taxon>campanulids</taxon>
        <taxon>Asterales</taxon>
        <taxon>Asteraceae</taxon>
        <taxon>Cichorioideae</taxon>
        <taxon>Cichorieae</taxon>
        <taxon>Cichoriinae</taxon>
        <taxon>Cichorium</taxon>
    </lineage>
</organism>
<dbReference type="Proteomes" id="UP001055811">
    <property type="component" value="Linkage Group LG03"/>
</dbReference>
<name>A0ACB9FBJ2_CICIN</name>
<reference evidence="1 2" key="2">
    <citation type="journal article" date="2022" name="Mol. Ecol. Resour.">
        <title>The genomes of chicory, endive, great burdock and yacon provide insights into Asteraceae paleo-polyploidization history and plant inulin production.</title>
        <authorList>
            <person name="Fan W."/>
            <person name="Wang S."/>
            <person name="Wang H."/>
            <person name="Wang A."/>
            <person name="Jiang F."/>
            <person name="Liu H."/>
            <person name="Zhao H."/>
            <person name="Xu D."/>
            <person name="Zhang Y."/>
        </authorList>
    </citation>
    <scope>NUCLEOTIDE SEQUENCE [LARGE SCALE GENOMIC DNA]</scope>
    <source>
        <strain evidence="2">cv. Punajuju</strain>
        <tissue evidence="1">Leaves</tissue>
    </source>
</reference>
<reference evidence="2" key="1">
    <citation type="journal article" date="2022" name="Mol. Ecol. Resour.">
        <title>The genomes of chicory, endive, great burdock and yacon provide insights into Asteraceae palaeo-polyploidization history and plant inulin production.</title>
        <authorList>
            <person name="Fan W."/>
            <person name="Wang S."/>
            <person name="Wang H."/>
            <person name="Wang A."/>
            <person name="Jiang F."/>
            <person name="Liu H."/>
            <person name="Zhao H."/>
            <person name="Xu D."/>
            <person name="Zhang Y."/>
        </authorList>
    </citation>
    <scope>NUCLEOTIDE SEQUENCE [LARGE SCALE GENOMIC DNA]</scope>
    <source>
        <strain evidence="2">cv. Punajuju</strain>
    </source>
</reference>
<gene>
    <name evidence="1" type="ORF">L2E82_19247</name>
</gene>
<proteinExistence type="predicted"/>
<evidence type="ECO:0000313" key="2">
    <source>
        <dbReference type="Proteomes" id="UP001055811"/>
    </source>
</evidence>